<dbReference type="EMBL" id="MYFO01000005">
    <property type="protein sequence ID" value="TFE90268.1"/>
    <property type="molecule type" value="Genomic_DNA"/>
</dbReference>
<dbReference type="Gene3D" id="2.160.20.80">
    <property type="entry name" value="E3 ubiquitin-protein ligase SopA"/>
    <property type="match status" value="1"/>
</dbReference>
<proteinExistence type="predicted"/>
<dbReference type="OrthoDB" id="154708at2"/>
<dbReference type="InterPro" id="IPR051082">
    <property type="entry name" value="Pentapeptide-BTB/POZ_domain"/>
</dbReference>
<dbReference type="InterPro" id="IPR001646">
    <property type="entry name" value="5peptide_repeat"/>
</dbReference>
<dbReference type="PANTHER" id="PTHR14136:SF17">
    <property type="entry name" value="BTB_POZ DOMAIN-CONTAINING PROTEIN KCTD9"/>
    <property type="match status" value="1"/>
</dbReference>
<evidence type="ECO:0000313" key="2">
    <source>
        <dbReference type="Proteomes" id="UP000298246"/>
    </source>
</evidence>
<name>A0A4Y8Q869_9BACL</name>
<evidence type="ECO:0000313" key="1">
    <source>
        <dbReference type="EMBL" id="TFE90268.1"/>
    </source>
</evidence>
<sequence length="293" mass="31255">MNDRLDNRQPPVRASERGARAVHLTADCERCFGLCCTALAFGISSDFAIDKAAGQPCPNLQADYRCGVHKQLRPLGFRGCTVYDCLGAGQQVAQRTFGGRDWRAAPETAQTMFEVFAVMCALYELLWYVQEALERPEAAPLGAELAQAQARIELLTEQAPEALLALDVAALRAETNVLLLAVSERVRAAARQGRQAPGRRKQPGRGADLVGANLRGADLAGAFLRGGLLIAADLRGADLCGADLIGADLRDAQLGGADLSGCLFVTQPQLNAALGDGATKLPRGLRRPEHWPA</sequence>
<dbReference type="Pfam" id="PF00805">
    <property type="entry name" value="Pentapeptide"/>
    <property type="match status" value="2"/>
</dbReference>
<dbReference type="Proteomes" id="UP000298246">
    <property type="component" value="Unassembled WGS sequence"/>
</dbReference>
<gene>
    <name evidence="1" type="ORF">B5M42_06195</name>
</gene>
<dbReference type="SUPFAM" id="SSF141571">
    <property type="entry name" value="Pentapeptide repeat-like"/>
    <property type="match status" value="1"/>
</dbReference>
<comment type="caution">
    <text evidence="1">The sequence shown here is derived from an EMBL/GenBank/DDBJ whole genome shotgun (WGS) entry which is preliminary data.</text>
</comment>
<protein>
    <submittedName>
        <fullName evidence="1">Oxetanocin A resistance protein</fullName>
    </submittedName>
</protein>
<organism evidence="1 2">
    <name type="scientific">Paenibacillus athensensis</name>
    <dbReference type="NCBI Taxonomy" id="1967502"/>
    <lineage>
        <taxon>Bacteria</taxon>
        <taxon>Bacillati</taxon>
        <taxon>Bacillota</taxon>
        <taxon>Bacilli</taxon>
        <taxon>Bacillales</taxon>
        <taxon>Paenibacillaceae</taxon>
        <taxon>Paenibacillus</taxon>
    </lineage>
</organism>
<dbReference type="AlphaFoldDB" id="A0A4Y8Q869"/>
<accession>A0A4Y8Q869</accession>
<keyword evidence="2" id="KW-1185">Reference proteome</keyword>
<dbReference type="PANTHER" id="PTHR14136">
    <property type="entry name" value="BTB_POZ DOMAIN-CONTAINING PROTEIN KCTD9"/>
    <property type="match status" value="1"/>
</dbReference>
<reference evidence="1 2" key="1">
    <citation type="submission" date="2017-03" db="EMBL/GenBank/DDBJ databases">
        <title>Isolation of Levoglucosan Utilizing Bacteria.</title>
        <authorList>
            <person name="Arya A.S."/>
        </authorList>
    </citation>
    <scope>NUCLEOTIDE SEQUENCE [LARGE SCALE GENOMIC DNA]</scope>
    <source>
        <strain evidence="1 2">MEC069</strain>
    </source>
</reference>